<dbReference type="InterPro" id="IPR029033">
    <property type="entry name" value="His_PPase_superfam"/>
</dbReference>
<dbReference type="CDD" id="cd07067">
    <property type="entry name" value="HP_PGM_like"/>
    <property type="match status" value="1"/>
</dbReference>
<protein>
    <submittedName>
        <fullName evidence="4">2,3-bisphosphoglycerate-dependent phosphoglycerate mutase</fullName>
    </submittedName>
</protein>
<dbReference type="eggNOG" id="COG0406">
    <property type="taxonomic scope" value="Bacteria"/>
</dbReference>
<organism evidence="4 5">
    <name type="scientific">Rhodococcus ruber</name>
    <dbReference type="NCBI Taxonomy" id="1830"/>
    <lineage>
        <taxon>Bacteria</taxon>
        <taxon>Bacillati</taxon>
        <taxon>Actinomycetota</taxon>
        <taxon>Actinomycetes</taxon>
        <taxon>Mycobacteriales</taxon>
        <taxon>Nocardiaceae</taxon>
        <taxon>Rhodococcus</taxon>
    </lineage>
</organism>
<evidence type="ECO:0000256" key="3">
    <source>
        <dbReference type="PIRSR" id="PIRSR613078-3"/>
    </source>
</evidence>
<proteinExistence type="predicted"/>
<dbReference type="GO" id="GO:0005737">
    <property type="term" value="C:cytoplasm"/>
    <property type="evidence" value="ECO:0007669"/>
    <property type="project" value="TreeGrafter"/>
</dbReference>
<dbReference type="PANTHER" id="PTHR48100:SF1">
    <property type="entry name" value="HISTIDINE PHOSPHATASE FAMILY PROTEIN-RELATED"/>
    <property type="match status" value="1"/>
</dbReference>
<dbReference type="InterPro" id="IPR050275">
    <property type="entry name" value="PGM_Phosphatase"/>
</dbReference>
<dbReference type="PROSITE" id="PS00175">
    <property type="entry name" value="PG_MUTASE"/>
    <property type="match status" value="1"/>
</dbReference>
<dbReference type="GO" id="GO:0016791">
    <property type="term" value="F:phosphatase activity"/>
    <property type="evidence" value="ECO:0007669"/>
    <property type="project" value="TreeGrafter"/>
</dbReference>
<evidence type="ECO:0000313" key="4">
    <source>
        <dbReference type="EMBL" id="CDZ88275.1"/>
    </source>
</evidence>
<dbReference type="SMART" id="SM00855">
    <property type="entry name" value="PGAM"/>
    <property type="match status" value="1"/>
</dbReference>
<dbReference type="InterPro" id="IPR013078">
    <property type="entry name" value="His_Pase_superF_clade-1"/>
</dbReference>
<dbReference type="Proteomes" id="UP000042997">
    <property type="component" value="Unassembled WGS sequence"/>
</dbReference>
<reference evidence="4 5" key="1">
    <citation type="journal article" date="2014" name="Genome Announc.">
        <title>Draft Genome Sequence of Propane- and Butane-Oxidizing Actinobacterium Rhodococcus ruber IEGM 231.</title>
        <authorList>
            <person name="Ivshina I.B."/>
            <person name="Kuyukina M.S."/>
            <person name="Krivoruchko A.V."/>
            <person name="Barbe V."/>
            <person name="Fischer C."/>
        </authorList>
    </citation>
    <scope>NUCLEOTIDE SEQUENCE [LARGE SCALE GENOMIC DNA]</scope>
</reference>
<evidence type="ECO:0000256" key="1">
    <source>
        <dbReference type="ARBA" id="ARBA00023152"/>
    </source>
</evidence>
<dbReference type="Pfam" id="PF00300">
    <property type="entry name" value="His_Phos_1"/>
    <property type="match status" value="1"/>
</dbReference>
<dbReference type="Gene3D" id="3.40.50.1240">
    <property type="entry name" value="Phosphoglycerate mutase-like"/>
    <property type="match status" value="1"/>
</dbReference>
<dbReference type="GeneID" id="66833664"/>
<keyword evidence="2" id="KW-0413">Isomerase</keyword>
<evidence type="ECO:0000256" key="2">
    <source>
        <dbReference type="ARBA" id="ARBA00023235"/>
    </source>
</evidence>
<feature type="site" description="Transition state stabilizer" evidence="3">
    <location>
        <position position="155"/>
    </location>
</feature>
<evidence type="ECO:0000313" key="5">
    <source>
        <dbReference type="Proteomes" id="UP000042997"/>
    </source>
</evidence>
<dbReference type="SUPFAM" id="SSF53254">
    <property type="entry name" value="Phosphoglycerate mutase-like"/>
    <property type="match status" value="1"/>
</dbReference>
<gene>
    <name evidence="4" type="ORF">RHRU231_40025</name>
</gene>
<dbReference type="RefSeq" id="WP_026137966.1">
    <property type="nucleotide sequence ID" value="NZ_CP024315.1"/>
</dbReference>
<name>A0A098BJ67_9NOCA</name>
<keyword evidence="1" id="KW-0324">Glycolysis</keyword>
<dbReference type="EMBL" id="CCSD01000050">
    <property type="protein sequence ID" value="CDZ88275.1"/>
    <property type="molecule type" value="Genomic_DNA"/>
</dbReference>
<sequence length="220" mass="23668">MSGRLILVRHGQTVANVARRLDTKLPGAELTELGVAQARTLGRGFAQQPPTALFASQALRARQTAEHVELAARVTTVVREGLHEVQVGELEDRSDEESHTLFMKVYESWHTGDLRDRVPGGESGMDVLDRYLPVVESVRADYLDSGSGDVVVVSHGAAIRLVAAHLGRVPGSFATSNHLANTESVELVPLPGGGWECVRWGTFQGPFHDTGRAGADDPMG</sequence>
<accession>A0A098BJ67</accession>
<dbReference type="PANTHER" id="PTHR48100">
    <property type="entry name" value="BROAD-SPECIFICITY PHOSPHATASE YOR283W-RELATED"/>
    <property type="match status" value="1"/>
</dbReference>
<dbReference type="InterPro" id="IPR001345">
    <property type="entry name" value="PG/BPGM_mutase_AS"/>
</dbReference>
<dbReference type="AlphaFoldDB" id="A0A098BJ67"/>